<name>A0A9W4GGZ1_BLUGR</name>
<comment type="caution">
    <text evidence="2">The sequence shown here is derived from an EMBL/GenBank/DDBJ whole genome shotgun (WGS) entry which is preliminary data.</text>
</comment>
<dbReference type="EMBL" id="CAJHIT010000009">
    <property type="protein sequence ID" value="CAD6504501.1"/>
    <property type="molecule type" value="Genomic_DNA"/>
</dbReference>
<organism evidence="2 3">
    <name type="scientific">Blumeria graminis f. sp. triticale</name>
    <dbReference type="NCBI Taxonomy" id="1689686"/>
    <lineage>
        <taxon>Eukaryota</taxon>
        <taxon>Fungi</taxon>
        <taxon>Dikarya</taxon>
        <taxon>Ascomycota</taxon>
        <taxon>Pezizomycotina</taxon>
        <taxon>Leotiomycetes</taxon>
        <taxon>Erysiphales</taxon>
        <taxon>Erysiphaceae</taxon>
        <taxon>Blumeria</taxon>
    </lineage>
</organism>
<accession>A0A9W4GGZ1</accession>
<keyword evidence="1" id="KW-0732">Signal</keyword>
<gene>
    <name evidence="2" type="ORF">BGTH12_LOCUS5859</name>
</gene>
<proteinExistence type="predicted"/>
<evidence type="ECO:0000313" key="2">
    <source>
        <dbReference type="EMBL" id="CAD6504501.1"/>
    </source>
</evidence>
<feature type="signal peptide" evidence="1">
    <location>
        <begin position="1"/>
        <end position="21"/>
    </location>
</feature>
<dbReference type="AlphaFoldDB" id="A0A9W4GGZ1"/>
<protein>
    <submittedName>
        <fullName evidence="2">BgTH12-00011</fullName>
    </submittedName>
</protein>
<evidence type="ECO:0000256" key="1">
    <source>
        <dbReference type="SAM" id="SignalP"/>
    </source>
</evidence>
<dbReference type="Proteomes" id="UP000683417">
    <property type="component" value="Unassembled WGS sequence"/>
</dbReference>
<evidence type="ECO:0000313" key="3">
    <source>
        <dbReference type="Proteomes" id="UP000683417"/>
    </source>
</evidence>
<sequence length="110" mass="12606">MKLILPHLAIALLGVVTPALAVMYDCSGVLIDGSDVAAQMEIWTRQFKSFTSTLEDGTNKSYKYFKISPRRHFTEIKTEYRCFIDTDDPKPDVREWNGETWAPCTRQSQD</sequence>
<feature type="chain" id="PRO_5040786506" evidence="1">
    <location>
        <begin position="22"/>
        <end position="110"/>
    </location>
</feature>
<reference evidence="2" key="1">
    <citation type="submission" date="2020-10" db="EMBL/GenBank/DDBJ databases">
        <authorList>
            <person name="Muller C M."/>
        </authorList>
    </citation>
    <scope>NUCLEOTIDE SEQUENCE</scope>
    <source>
        <strain evidence="2">THUN-12</strain>
    </source>
</reference>